<dbReference type="InterPro" id="IPR036864">
    <property type="entry name" value="Zn2-C6_fun-type_DNA-bd_sf"/>
</dbReference>
<dbReference type="EMBL" id="NKUJ01000051">
    <property type="protein sequence ID" value="RMJ16211.1"/>
    <property type="molecule type" value="Genomic_DNA"/>
</dbReference>
<dbReference type="PROSITE" id="PS50048">
    <property type="entry name" value="ZN2_CY6_FUNGAL_2"/>
    <property type="match status" value="1"/>
</dbReference>
<evidence type="ECO:0000313" key="3">
    <source>
        <dbReference type="EMBL" id="RMJ16211.1"/>
    </source>
</evidence>
<dbReference type="Proteomes" id="UP000277212">
    <property type="component" value="Unassembled WGS sequence"/>
</dbReference>
<dbReference type="GO" id="GO:0008270">
    <property type="term" value="F:zinc ion binding"/>
    <property type="evidence" value="ECO:0007669"/>
    <property type="project" value="InterPro"/>
</dbReference>
<dbReference type="Gene3D" id="4.10.240.10">
    <property type="entry name" value="Zn(2)-C6 fungal-type DNA-binding domain"/>
    <property type="match status" value="1"/>
</dbReference>
<dbReference type="GO" id="GO:0000981">
    <property type="term" value="F:DNA-binding transcription factor activity, RNA polymerase II-specific"/>
    <property type="evidence" value="ECO:0007669"/>
    <property type="project" value="InterPro"/>
</dbReference>
<dbReference type="PANTHER" id="PTHR38111:SF11">
    <property type="entry name" value="TRANSCRIPTION FACTOR DOMAIN-CONTAINING PROTEIN-RELATED"/>
    <property type="match status" value="1"/>
</dbReference>
<dbReference type="InterPro" id="IPR001138">
    <property type="entry name" value="Zn2Cys6_DnaBD"/>
</dbReference>
<dbReference type="SUPFAM" id="SSF57701">
    <property type="entry name" value="Zn2/Cys6 DNA-binding domain"/>
    <property type="match status" value="1"/>
</dbReference>
<dbReference type="OrthoDB" id="3525185at2759"/>
<protein>
    <recommendedName>
        <fullName evidence="2">Zn(2)-C6 fungal-type domain-containing protein</fullName>
    </recommendedName>
</protein>
<dbReference type="InterPro" id="IPR053178">
    <property type="entry name" value="Osmoadaptation_assoc"/>
</dbReference>
<dbReference type="SMART" id="SM00066">
    <property type="entry name" value="GAL4"/>
    <property type="match status" value="1"/>
</dbReference>
<comment type="caution">
    <text evidence="3">The sequence shown here is derived from an EMBL/GenBank/DDBJ whole genome shotgun (WGS) entry which is preliminary data.</text>
</comment>
<dbReference type="Pfam" id="PF11951">
    <property type="entry name" value="Fungal_trans_2"/>
    <property type="match status" value="1"/>
</dbReference>
<proteinExistence type="predicted"/>
<keyword evidence="4" id="KW-1185">Reference proteome</keyword>
<organism evidence="3 4">
    <name type="scientific">Fusarium kuroshium</name>
    <dbReference type="NCBI Taxonomy" id="2010991"/>
    <lineage>
        <taxon>Eukaryota</taxon>
        <taxon>Fungi</taxon>
        <taxon>Dikarya</taxon>
        <taxon>Ascomycota</taxon>
        <taxon>Pezizomycotina</taxon>
        <taxon>Sordariomycetes</taxon>
        <taxon>Hypocreomycetidae</taxon>
        <taxon>Hypocreales</taxon>
        <taxon>Nectriaceae</taxon>
        <taxon>Fusarium</taxon>
        <taxon>Fusarium solani species complex</taxon>
    </lineage>
</organism>
<dbReference type="InterPro" id="IPR021858">
    <property type="entry name" value="Fun_TF"/>
</dbReference>
<dbReference type="STRING" id="2010991.A0A3M2SF64"/>
<reference evidence="3 4" key="1">
    <citation type="submission" date="2017-06" db="EMBL/GenBank/DDBJ databases">
        <title>Comparative genomic analysis of Ambrosia Fusariam Clade fungi.</title>
        <authorList>
            <person name="Stajich J.E."/>
            <person name="Carrillo J."/>
            <person name="Kijimoto T."/>
            <person name="Eskalen A."/>
            <person name="O'Donnell K."/>
            <person name="Kasson M."/>
        </authorList>
    </citation>
    <scope>NUCLEOTIDE SEQUENCE [LARGE SCALE GENOMIC DNA]</scope>
    <source>
        <strain evidence="3">UCR3666</strain>
    </source>
</reference>
<name>A0A3M2SF64_9HYPO</name>
<evidence type="ECO:0000313" key="4">
    <source>
        <dbReference type="Proteomes" id="UP000277212"/>
    </source>
</evidence>
<dbReference type="PANTHER" id="PTHR38111">
    <property type="entry name" value="ZN(2)-C6 FUNGAL-TYPE DOMAIN-CONTAINING PROTEIN-RELATED"/>
    <property type="match status" value="1"/>
</dbReference>
<dbReference type="CDD" id="cd00067">
    <property type="entry name" value="GAL4"/>
    <property type="match status" value="1"/>
</dbReference>
<evidence type="ECO:0000259" key="2">
    <source>
        <dbReference type="PROSITE" id="PS50048"/>
    </source>
</evidence>
<feature type="domain" description="Zn(2)-C6 fungal-type" evidence="2">
    <location>
        <begin position="7"/>
        <end position="36"/>
    </location>
</feature>
<gene>
    <name evidence="3" type="ORF">CDV36_004148</name>
</gene>
<accession>A0A3M2SF64</accession>
<dbReference type="PROSITE" id="PS00463">
    <property type="entry name" value="ZN2_CY6_FUNGAL_1"/>
    <property type="match status" value="1"/>
</dbReference>
<dbReference type="Pfam" id="PF00172">
    <property type="entry name" value="Zn_clus"/>
    <property type="match status" value="1"/>
</dbReference>
<evidence type="ECO:0000256" key="1">
    <source>
        <dbReference type="ARBA" id="ARBA00023242"/>
    </source>
</evidence>
<sequence length="431" mass="48245">MPRRSRGCAACRRRRIGCDGELPTCRQCRITNRQCSGPLQGALVIDQTDRIISKNRPKAEMIHQPSNQSMFAHAFINEFISFITARNEQARRQSWLTELQSGSMAEQGPALELSMQATALAYCGTVSGNPSAVREACNIYGRALTKHSRSLTHDLSSPKAASLGTCVMLSFFEAICSTNPAAYGTHLQAAKKMLALMPCVAGHKDELVIWQLGQHVQSQSLFVMLATPDQYLQHAPIPVRWTKMAEAEEHPPTSQQGVDRLMYDLFYLTDVFVRRSYTTDTNFHLNEDIIPEIDQLWLDFKDQATQLGELIQWPVPPGAQYQDPFIAMVVAYFGASWVLLSIIEPHIYNHQLEDSCHAILESSRFLGGKNLGCAHLRMFFPLTLVAMYGPCSDHREAADRLLGQRIQKTAFKGMGSVAIGRVQSSRVLYHE</sequence>
<dbReference type="AlphaFoldDB" id="A0A3M2SF64"/>
<keyword evidence="1" id="KW-0539">Nucleus</keyword>